<dbReference type="Proteomes" id="UP000008068">
    <property type="component" value="Unassembled WGS sequence"/>
</dbReference>
<proteinExistence type="predicted"/>
<dbReference type="HOGENOM" id="CLU_2851753_0_0_1"/>
<keyword evidence="2" id="KW-1185">Reference proteome</keyword>
<dbReference type="EMBL" id="GL380116">
    <property type="protein sequence ID" value="EGT47258.1"/>
    <property type="molecule type" value="Genomic_DNA"/>
</dbReference>
<name>G0P7L5_CAEBE</name>
<dbReference type="InParanoid" id="G0P7L5"/>
<dbReference type="AlphaFoldDB" id="G0P7L5"/>
<evidence type="ECO:0000313" key="2">
    <source>
        <dbReference type="Proteomes" id="UP000008068"/>
    </source>
</evidence>
<organism evidence="2">
    <name type="scientific">Caenorhabditis brenneri</name>
    <name type="common">Nematode worm</name>
    <dbReference type="NCBI Taxonomy" id="135651"/>
    <lineage>
        <taxon>Eukaryota</taxon>
        <taxon>Metazoa</taxon>
        <taxon>Ecdysozoa</taxon>
        <taxon>Nematoda</taxon>
        <taxon>Chromadorea</taxon>
        <taxon>Rhabditida</taxon>
        <taxon>Rhabditina</taxon>
        <taxon>Rhabditomorpha</taxon>
        <taxon>Rhabditoidea</taxon>
        <taxon>Rhabditidae</taxon>
        <taxon>Peloderinae</taxon>
        <taxon>Caenorhabditis</taxon>
    </lineage>
</organism>
<gene>
    <name evidence="1" type="ORF">CAEBREN_30741</name>
</gene>
<evidence type="ECO:0000313" key="1">
    <source>
        <dbReference type="EMBL" id="EGT47258.1"/>
    </source>
</evidence>
<sequence length="65" mass="7699">MPRCYRSRPPTPCRYGGPLQRMRTTTRLTVQPIPTIRKNDTVLLETRIGYWKQLDLIFLSIKTHI</sequence>
<accession>G0P7L5</accession>
<reference evidence="2" key="1">
    <citation type="submission" date="2011-07" db="EMBL/GenBank/DDBJ databases">
        <authorList>
            <consortium name="Caenorhabditis brenneri Sequencing and Analysis Consortium"/>
            <person name="Wilson R.K."/>
        </authorList>
    </citation>
    <scope>NUCLEOTIDE SEQUENCE [LARGE SCALE GENOMIC DNA]</scope>
    <source>
        <strain evidence="2">PB2801</strain>
    </source>
</reference>
<protein>
    <submittedName>
        <fullName evidence="1">Uncharacterized protein</fullName>
    </submittedName>
</protein>